<keyword evidence="1" id="KW-0812">Transmembrane</keyword>
<dbReference type="SUPFAM" id="SSF54001">
    <property type="entry name" value="Cysteine proteinases"/>
    <property type="match status" value="1"/>
</dbReference>
<dbReference type="InterPro" id="IPR038765">
    <property type="entry name" value="Papain-like_cys_pep_sf"/>
</dbReference>
<keyword evidence="1" id="KW-0472">Membrane</keyword>
<dbReference type="GO" id="GO:0005737">
    <property type="term" value="C:cytoplasm"/>
    <property type="evidence" value="ECO:0007669"/>
    <property type="project" value="TreeGrafter"/>
</dbReference>
<keyword evidence="1" id="KW-1133">Transmembrane helix</keyword>
<evidence type="ECO:0000313" key="3">
    <source>
        <dbReference type="EMBL" id="HIZ08315.1"/>
    </source>
</evidence>
<dbReference type="Proteomes" id="UP000824024">
    <property type="component" value="Unassembled WGS sequence"/>
</dbReference>
<feature type="transmembrane region" description="Helical" evidence="1">
    <location>
        <begin position="9"/>
        <end position="28"/>
    </location>
</feature>
<dbReference type="PANTHER" id="PTHR46333:SF2">
    <property type="entry name" value="CYTOKINESIS PROTEIN 3"/>
    <property type="match status" value="1"/>
</dbReference>
<evidence type="ECO:0000259" key="2">
    <source>
        <dbReference type="Pfam" id="PF01841"/>
    </source>
</evidence>
<gene>
    <name evidence="3" type="ORF">IAA08_10335</name>
</gene>
<dbReference type="InterPro" id="IPR052557">
    <property type="entry name" value="CAP/Cytokinesis_protein"/>
</dbReference>
<dbReference type="PANTHER" id="PTHR46333">
    <property type="entry name" value="CYTOKINESIS PROTEIN 3"/>
    <property type="match status" value="1"/>
</dbReference>
<name>A0A9D2D4B3_9FIRM</name>
<dbReference type="InterPro" id="IPR002931">
    <property type="entry name" value="Transglutaminase-like"/>
</dbReference>
<reference evidence="3" key="1">
    <citation type="journal article" date="2021" name="PeerJ">
        <title>Extensive microbial diversity within the chicken gut microbiome revealed by metagenomics and culture.</title>
        <authorList>
            <person name="Gilroy R."/>
            <person name="Ravi A."/>
            <person name="Getino M."/>
            <person name="Pursley I."/>
            <person name="Horton D.L."/>
            <person name="Alikhan N.F."/>
            <person name="Baker D."/>
            <person name="Gharbi K."/>
            <person name="Hall N."/>
            <person name="Watson M."/>
            <person name="Adriaenssens E.M."/>
            <person name="Foster-Nyarko E."/>
            <person name="Jarju S."/>
            <person name="Secka A."/>
            <person name="Antonio M."/>
            <person name="Oren A."/>
            <person name="Chaudhuri R.R."/>
            <person name="La Ragione R."/>
            <person name="Hildebrand F."/>
            <person name="Pallen M.J."/>
        </authorList>
    </citation>
    <scope>NUCLEOTIDE SEQUENCE</scope>
    <source>
        <strain evidence="3">CHK192-9172</strain>
    </source>
</reference>
<evidence type="ECO:0000256" key="1">
    <source>
        <dbReference type="SAM" id="Phobius"/>
    </source>
</evidence>
<dbReference type="EMBL" id="DXCH01000279">
    <property type="protein sequence ID" value="HIZ08315.1"/>
    <property type="molecule type" value="Genomic_DNA"/>
</dbReference>
<dbReference type="AlphaFoldDB" id="A0A9D2D4B3"/>
<accession>A0A9D2D4B3</accession>
<dbReference type="Gene3D" id="3.10.620.30">
    <property type="match status" value="1"/>
</dbReference>
<evidence type="ECO:0000313" key="4">
    <source>
        <dbReference type="Proteomes" id="UP000824024"/>
    </source>
</evidence>
<reference evidence="3" key="2">
    <citation type="submission" date="2021-04" db="EMBL/GenBank/DDBJ databases">
        <authorList>
            <person name="Gilroy R."/>
        </authorList>
    </citation>
    <scope>NUCLEOTIDE SEQUENCE</scope>
    <source>
        <strain evidence="3">CHK192-9172</strain>
    </source>
</reference>
<comment type="caution">
    <text evidence="3">The sequence shown here is derived from an EMBL/GenBank/DDBJ whole genome shotgun (WGS) entry which is preliminary data.</text>
</comment>
<sequence length="381" mass="44832">MRRKKRKGLLWLFVIPVLLIGFGIGVFWGRQPDAPQEVGHTNYTSLETYAYSTLNDQEKQVYDQMVYAIENREEYVSLATTDQDEMQKVYWAVRYDHCEYFWTDSYRYEVFTNRNGEVTALYFRPQYTMDEEEQEKYQKEIEAAAAEMLSGISPDATDYEKALYVYTTLIRETEYSEEAPNNQNIISTFLNHQTVCQGYSYGAQYLLNILGVPCTTICGTADGVNHSWNLIRMDGDYYYMDVTWGETEYWTAMDEESEMQVQDDVINYSYFGVSDEDTNFMQRHQAFDYVPLPECNATRDNYFVHEGLYFDQWDSEAVGSAIRHAYERGESAVFLKFSDESLYARAFTYLIEENNWSRYCDLNQISYIDGFDTNVLMLRFD</sequence>
<feature type="domain" description="Transglutaminase-like" evidence="2">
    <location>
        <begin position="153"/>
        <end position="241"/>
    </location>
</feature>
<dbReference type="Pfam" id="PF01841">
    <property type="entry name" value="Transglut_core"/>
    <property type="match status" value="1"/>
</dbReference>
<organism evidence="3 4">
    <name type="scientific">Candidatus Eubacterium avistercoris</name>
    <dbReference type="NCBI Taxonomy" id="2838567"/>
    <lineage>
        <taxon>Bacteria</taxon>
        <taxon>Bacillati</taxon>
        <taxon>Bacillota</taxon>
        <taxon>Clostridia</taxon>
        <taxon>Eubacteriales</taxon>
        <taxon>Eubacteriaceae</taxon>
        <taxon>Eubacterium</taxon>
    </lineage>
</organism>
<proteinExistence type="predicted"/>
<protein>
    <recommendedName>
        <fullName evidence="2">Transglutaminase-like domain-containing protein</fullName>
    </recommendedName>
</protein>